<comment type="caution">
    <text evidence="2">The sequence shown here is derived from an EMBL/GenBank/DDBJ whole genome shotgun (WGS) entry which is preliminary data.</text>
</comment>
<dbReference type="AlphaFoldDB" id="A0A2C6KL62"/>
<organism evidence="2 3">
    <name type="scientific">Cystoisospora suis</name>
    <dbReference type="NCBI Taxonomy" id="483139"/>
    <lineage>
        <taxon>Eukaryota</taxon>
        <taxon>Sar</taxon>
        <taxon>Alveolata</taxon>
        <taxon>Apicomplexa</taxon>
        <taxon>Conoidasida</taxon>
        <taxon>Coccidia</taxon>
        <taxon>Eucoccidiorida</taxon>
        <taxon>Eimeriorina</taxon>
        <taxon>Sarcocystidae</taxon>
        <taxon>Cystoisospora</taxon>
    </lineage>
</organism>
<sequence length="98" mass="11093">MIFSPVSLLTPARPRCRPGREKGDRLAPFKQCPASDQSETFGFAWRSQLLPGDSRDLQIKRDISHFKESYYCMSEGNRPPTGTSGCIHKVSFEACRRV</sequence>
<dbReference type="RefSeq" id="XP_067922914.1">
    <property type="nucleotide sequence ID" value="XM_068065110.1"/>
</dbReference>
<accession>A0A2C6KL62</accession>
<evidence type="ECO:0000313" key="3">
    <source>
        <dbReference type="Proteomes" id="UP000221165"/>
    </source>
</evidence>
<gene>
    <name evidence="2" type="ORF">CSUI_004929</name>
</gene>
<dbReference type="EMBL" id="MIGC01002360">
    <property type="protein sequence ID" value="PHJ21230.1"/>
    <property type="molecule type" value="Genomic_DNA"/>
</dbReference>
<evidence type="ECO:0000256" key="1">
    <source>
        <dbReference type="SAM" id="MobiDB-lite"/>
    </source>
</evidence>
<feature type="region of interest" description="Disordered" evidence="1">
    <location>
        <begin position="13"/>
        <end position="35"/>
    </location>
</feature>
<proteinExistence type="predicted"/>
<keyword evidence="3" id="KW-1185">Reference proteome</keyword>
<evidence type="ECO:0000313" key="2">
    <source>
        <dbReference type="EMBL" id="PHJ21230.1"/>
    </source>
</evidence>
<dbReference type="Proteomes" id="UP000221165">
    <property type="component" value="Unassembled WGS sequence"/>
</dbReference>
<name>A0A2C6KL62_9APIC</name>
<feature type="compositionally biased region" description="Basic and acidic residues" evidence="1">
    <location>
        <begin position="18"/>
        <end position="27"/>
    </location>
</feature>
<dbReference type="GeneID" id="94428321"/>
<reference evidence="2 3" key="1">
    <citation type="journal article" date="2017" name="Int. J. Parasitol.">
        <title>The genome of the protozoan parasite Cystoisospora suis and a reverse vaccinology approach to identify vaccine candidates.</title>
        <authorList>
            <person name="Palmieri N."/>
            <person name="Shrestha A."/>
            <person name="Ruttkowski B."/>
            <person name="Beck T."/>
            <person name="Vogl C."/>
            <person name="Tomley F."/>
            <person name="Blake D.P."/>
            <person name="Joachim A."/>
        </authorList>
    </citation>
    <scope>NUCLEOTIDE SEQUENCE [LARGE SCALE GENOMIC DNA]</scope>
    <source>
        <strain evidence="2 3">Wien I</strain>
    </source>
</reference>
<protein>
    <submittedName>
        <fullName evidence="2">Uncharacterized protein</fullName>
    </submittedName>
</protein>
<dbReference type="VEuPathDB" id="ToxoDB:CSUI_004929"/>